<feature type="region of interest" description="Disordered" evidence="1">
    <location>
        <begin position="80"/>
        <end position="99"/>
    </location>
</feature>
<protein>
    <recommendedName>
        <fullName evidence="2">hAT-like transposase RNase-H fold domain-containing protein</fullName>
    </recommendedName>
</protein>
<dbReference type="PANTHER" id="PTHR23272">
    <property type="entry name" value="BED FINGER-RELATED"/>
    <property type="match status" value="1"/>
</dbReference>
<proteinExistence type="predicted"/>
<dbReference type="Proteomes" id="UP001206925">
    <property type="component" value="Unassembled WGS sequence"/>
</dbReference>
<name>A0AAD5CRG3_AMBAR</name>
<dbReference type="PANTHER" id="PTHR23272:SF192">
    <property type="entry name" value="ZINC FINGER BED DOMAIN-CONTAINING PROTEIN DAYSLEEPER-LIKE"/>
    <property type="match status" value="1"/>
</dbReference>
<reference evidence="3" key="1">
    <citation type="submission" date="2022-06" db="EMBL/GenBank/DDBJ databases">
        <title>Uncovering the hologenomic basis of an extraordinary plant invasion.</title>
        <authorList>
            <person name="Bieker V.C."/>
            <person name="Martin M.D."/>
            <person name="Gilbert T."/>
            <person name="Hodgins K."/>
            <person name="Battlay P."/>
            <person name="Petersen B."/>
            <person name="Wilson J."/>
        </authorList>
    </citation>
    <scope>NUCLEOTIDE SEQUENCE</scope>
    <source>
        <strain evidence="3">AA19_3_7</strain>
        <tissue evidence="3">Leaf</tissue>
    </source>
</reference>
<feature type="domain" description="hAT-like transposase RNase-H fold" evidence="2">
    <location>
        <begin position="4"/>
        <end position="75"/>
    </location>
</feature>
<gene>
    <name evidence="3" type="ORF">M8C21_011736</name>
</gene>
<evidence type="ECO:0000259" key="2">
    <source>
        <dbReference type="Pfam" id="PF14372"/>
    </source>
</evidence>
<dbReference type="Pfam" id="PF14372">
    <property type="entry name" value="hAT-like_RNase-H"/>
    <property type="match status" value="1"/>
</dbReference>
<evidence type="ECO:0000256" key="1">
    <source>
        <dbReference type="SAM" id="MobiDB-lite"/>
    </source>
</evidence>
<dbReference type="AlphaFoldDB" id="A0AAD5CRG3"/>
<dbReference type="InterPro" id="IPR025525">
    <property type="entry name" value="hAT-like_transposase_RNase-H"/>
</dbReference>
<evidence type="ECO:0000313" key="3">
    <source>
        <dbReference type="EMBL" id="KAI7746552.1"/>
    </source>
</evidence>
<dbReference type="InterPro" id="IPR012337">
    <property type="entry name" value="RNaseH-like_sf"/>
</dbReference>
<comment type="caution">
    <text evidence="3">The sequence shown here is derived from an EMBL/GenBank/DDBJ whole genome shotgun (WGS) entry which is preliminary data.</text>
</comment>
<evidence type="ECO:0000313" key="4">
    <source>
        <dbReference type="Proteomes" id="UP001206925"/>
    </source>
</evidence>
<keyword evidence="4" id="KW-1185">Reference proteome</keyword>
<dbReference type="GO" id="GO:0003677">
    <property type="term" value="F:DNA binding"/>
    <property type="evidence" value="ECO:0007669"/>
    <property type="project" value="InterPro"/>
</dbReference>
<dbReference type="EMBL" id="JAMZMK010006945">
    <property type="protein sequence ID" value="KAI7746552.1"/>
    <property type="molecule type" value="Genomic_DNA"/>
</dbReference>
<accession>A0AAD5CRG3</accession>
<organism evidence="3 4">
    <name type="scientific">Ambrosia artemisiifolia</name>
    <name type="common">Common ragweed</name>
    <dbReference type="NCBI Taxonomy" id="4212"/>
    <lineage>
        <taxon>Eukaryota</taxon>
        <taxon>Viridiplantae</taxon>
        <taxon>Streptophyta</taxon>
        <taxon>Embryophyta</taxon>
        <taxon>Tracheophyta</taxon>
        <taxon>Spermatophyta</taxon>
        <taxon>Magnoliopsida</taxon>
        <taxon>eudicotyledons</taxon>
        <taxon>Gunneridae</taxon>
        <taxon>Pentapetalae</taxon>
        <taxon>asterids</taxon>
        <taxon>campanulids</taxon>
        <taxon>Asterales</taxon>
        <taxon>Asteraceae</taxon>
        <taxon>Asteroideae</taxon>
        <taxon>Heliantheae alliance</taxon>
        <taxon>Heliantheae</taxon>
        <taxon>Ambrosia</taxon>
    </lineage>
</organism>
<sequence length="148" mass="17072">MQIQDDYIKMIAEKIWAMFNKYWAELNLLLAVAVVFDPGYKHSFVEFSYEKIHGSGSSLQGQVVNDTLYGIFNEYMQSSRNSTSCDANDEPKSREVINGDENNSKSILKEFNLYDRASSSNAKQKCQLTEYLDEPRTNINSLIRILEY</sequence>
<dbReference type="SUPFAM" id="SSF53098">
    <property type="entry name" value="Ribonuclease H-like"/>
    <property type="match status" value="1"/>
</dbReference>